<evidence type="ECO:0000256" key="4">
    <source>
        <dbReference type="ARBA" id="ARBA00023136"/>
    </source>
</evidence>
<comment type="subcellular location">
    <subcellularLocation>
        <location evidence="1">Endomembrane system</location>
        <topology evidence="1">Multi-pass membrane protein</topology>
    </subcellularLocation>
</comment>
<protein>
    <submittedName>
        <fullName evidence="6">Isoprenylcysteine carboxylmethyltransferase family protein</fullName>
    </submittedName>
</protein>
<organism evidence="6 7">
    <name type="scientific">Occallatibacter riparius</name>
    <dbReference type="NCBI Taxonomy" id="1002689"/>
    <lineage>
        <taxon>Bacteria</taxon>
        <taxon>Pseudomonadati</taxon>
        <taxon>Acidobacteriota</taxon>
        <taxon>Terriglobia</taxon>
        <taxon>Terriglobales</taxon>
        <taxon>Acidobacteriaceae</taxon>
        <taxon>Occallatibacter</taxon>
    </lineage>
</organism>
<feature type="transmembrane region" description="Helical" evidence="5">
    <location>
        <begin position="29"/>
        <end position="48"/>
    </location>
</feature>
<evidence type="ECO:0000256" key="1">
    <source>
        <dbReference type="ARBA" id="ARBA00004127"/>
    </source>
</evidence>
<reference evidence="6" key="1">
    <citation type="submission" date="2021-04" db="EMBL/GenBank/DDBJ databases">
        <title>Phylogenetic analysis of Acidobacteriaceae.</title>
        <authorList>
            <person name="Qiu L."/>
            <person name="Zhang Q."/>
        </authorList>
    </citation>
    <scope>NUCLEOTIDE SEQUENCE</scope>
    <source>
        <strain evidence="6">DSM 25168</strain>
    </source>
</reference>
<gene>
    <name evidence="6" type="ORF">MOP44_26060</name>
</gene>
<dbReference type="Proteomes" id="UP001059380">
    <property type="component" value="Chromosome"/>
</dbReference>
<dbReference type="EMBL" id="CP093313">
    <property type="protein sequence ID" value="UWZ84010.1"/>
    <property type="molecule type" value="Genomic_DNA"/>
</dbReference>
<dbReference type="GO" id="GO:0012505">
    <property type="term" value="C:endomembrane system"/>
    <property type="evidence" value="ECO:0007669"/>
    <property type="project" value="UniProtKB-SubCell"/>
</dbReference>
<keyword evidence="3 5" id="KW-1133">Transmembrane helix</keyword>
<keyword evidence="4 5" id="KW-0472">Membrane</keyword>
<evidence type="ECO:0000256" key="2">
    <source>
        <dbReference type="ARBA" id="ARBA00022692"/>
    </source>
</evidence>
<keyword evidence="7" id="KW-1185">Reference proteome</keyword>
<sequence length="137" mass="15587">MKLNIATLAVILFAAIVFALNTTHLAWTPWHIAGLAIAIPALLLLVVARLQLGRAFSIEAKASVLVTHGLYSKIRNPIYVFGALMILGLIIFSRQLWFLLVFAVLIPMQVYRSRRESRVLEEKFGAAYLEYKRRTWF</sequence>
<dbReference type="KEGG" id="orp:MOP44_26060"/>
<dbReference type="RefSeq" id="WP_260793514.1">
    <property type="nucleotide sequence ID" value="NZ_CP093313.1"/>
</dbReference>
<dbReference type="Gene3D" id="1.20.120.1630">
    <property type="match status" value="1"/>
</dbReference>
<dbReference type="PANTHER" id="PTHR12714:SF9">
    <property type="entry name" value="PROTEIN-S-ISOPRENYLCYSTEINE O-METHYLTRANSFERASE"/>
    <property type="match status" value="1"/>
</dbReference>
<dbReference type="Pfam" id="PF04191">
    <property type="entry name" value="PEMT"/>
    <property type="match status" value="1"/>
</dbReference>
<keyword evidence="2 5" id="KW-0812">Transmembrane</keyword>
<name>A0A9J7BQI7_9BACT</name>
<dbReference type="PANTHER" id="PTHR12714">
    <property type="entry name" value="PROTEIN-S ISOPRENYLCYSTEINE O-METHYLTRANSFERASE"/>
    <property type="match status" value="1"/>
</dbReference>
<proteinExistence type="predicted"/>
<accession>A0A9J7BQI7</accession>
<dbReference type="InterPro" id="IPR007318">
    <property type="entry name" value="Phopholipid_MeTrfase"/>
</dbReference>
<dbReference type="AlphaFoldDB" id="A0A9J7BQI7"/>
<evidence type="ECO:0000256" key="5">
    <source>
        <dbReference type="SAM" id="Phobius"/>
    </source>
</evidence>
<dbReference type="GO" id="GO:0016740">
    <property type="term" value="F:transferase activity"/>
    <property type="evidence" value="ECO:0007669"/>
    <property type="project" value="UniProtKB-ARBA"/>
</dbReference>
<evidence type="ECO:0000313" key="7">
    <source>
        <dbReference type="Proteomes" id="UP001059380"/>
    </source>
</evidence>
<evidence type="ECO:0000313" key="6">
    <source>
        <dbReference type="EMBL" id="UWZ84010.1"/>
    </source>
</evidence>
<feature type="transmembrane region" description="Helical" evidence="5">
    <location>
        <begin position="78"/>
        <end position="106"/>
    </location>
</feature>
<evidence type="ECO:0000256" key="3">
    <source>
        <dbReference type="ARBA" id="ARBA00022989"/>
    </source>
</evidence>